<evidence type="ECO:0000256" key="1">
    <source>
        <dbReference type="ARBA" id="ARBA00022737"/>
    </source>
</evidence>
<sequence>SLAYSHNNIAIIHWKKGNKKQAIESYNKALKIWIEFYDALKYYEKALIIRLKHLPNEHFDIGDIYNNIGAVHRCLDHYDLALNYFSHSLEIYEKSLFPQHPSIASIYKNIGITYEIKKNLIQALEFYNKTAN</sequence>
<keyword evidence="2 3" id="KW-0802">TPR repeat</keyword>
<protein>
    <recommendedName>
        <fullName evidence="6">Tetratricopeptide repeat protein</fullName>
    </recommendedName>
</protein>
<dbReference type="InterPro" id="IPR019734">
    <property type="entry name" value="TPR_rpt"/>
</dbReference>
<dbReference type="PANTHER" id="PTHR45641:SF1">
    <property type="entry name" value="AAA+ ATPASE DOMAIN-CONTAINING PROTEIN"/>
    <property type="match status" value="1"/>
</dbReference>
<dbReference type="PANTHER" id="PTHR45641">
    <property type="entry name" value="TETRATRICOPEPTIDE REPEAT PROTEIN (AFU_ORTHOLOGUE AFUA_6G03870)"/>
    <property type="match status" value="1"/>
</dbReference>
<dbReference type="Proteomes" id="UP000663836">
    <property type="component" value="Unassembled WGS sequence"/>
</dbReference>
<gene>
    <name evidence="4" type="ORF">JBS370_LOCUS42332</name>
</gene>
<dbReference type="InterPro" id="IPR011990">
    <property type="entry name" value="TPR-like_helical_dom_sf"/>
</dbReference>
<evidence type="ECO:0000313" key="5">
    <source>
        <dbReference type="Proteomes" id="UP000663836"/>
    </source>
</evidence>
<reference evidence="4" key="1">
    <citation type="submission" date="2021-02" db="EMBL/GenBank/DDBJ databases">
        <authorList>
            <person name="Nowell W R."/>
        </authorList>
    </citation>
    <scope>NUCLEOTIDE SEQUENCE</scope>
</reference>
<dbReference type="Pfam" id="PF13424">
    <property type="entry name" value="TPR_12"/>
    <property type="match status" value="1"/>
</dbReference>
<feature type="repeat" description="TPR" evidence="3">
    <location>
        <begin position="62"/>
        <end position="95"/>
    </location>
</feature>
<evidence type="ECO:0000313" key="4">
    <source>
        <dbReference type="EMBL" id="CAF4364635.1"/>
    </source>
</evidence>
<dbReference type="SUPFAM" id="SSF48452">
    <property type="entry name" value="TPR-like"/>
    <property type="match status" value="1"/>
</dbReference>
<name>A0A820LX24_9BILA</name>
<proteinExistence type="predicted"/>
<dbReference type="PROSITE" id="PS50005">
    <property type="entry name" value="TPR"/>
    <property type="match status" value="1"/>
</dbReference>
<dbReference type="Gene3D" id="1.25.40.10">
    <property type="entry name" value="Tetratricopeptide repeat domain"/>
    <property type="match status" value="2"/>
</dbReference>
<keyword evidence="1" id="KW-0677">Repeat</keyword>
<evidence type="ECO:0008006" key="6">
    <source>
        <dbReference type="Google" id="ProtNLM"/>
    </source>
</evidence>
<comment type="caution">
    <text evidence="4">The sequence shown here is derived from an EMBL/GenBank/DDBJ whole genome shotgun (WGS) entry which is preliminary data.</text>
</comment>
<accession>A0A820LX24</accession>
<feature type="non-terminal residue" evidence="4">
    <location>
        <position position="132"/>
    </location>
</feature>
<evidence type="ECO:0000256" key="3">
    <source>
        <dbReference type="PROSITE-ProRule" id="PRU00339"/>
    </source>
</evidence>
<dbReference type="Pfam" id="PF00515">
    <property type="entry name" value="TPR_1"/>
    <property type="match status" value="1"/>
</dbReference>
<dbReference type="SMART" id="SM00028">
    <property type="entry name" value="TPR"/>
    <property type="match status" value="3"/>
</dbReference>
<organism evidence="4 5">
    <name type="scientific">Rotaria sordida</name>
    <dbReference type="NCBI Taxonomy" id="392033"/>
    <lineage>
        <taxon>Eukaryota</taxon>
        <taxon>Metazoa</taxon>
        <taxon>Spiralia</taxon>
        <taxon>Gnathifera</taxon>
        <taxon>Rotifera</taxon>
        <taxon>Eurotatoria</taxon>
        <taxon>Bdelloidea</taxon>
        <taxon>Philodinida</taxon>
        <taxon>Philodinidae</taxon>
        <taxon>Rotaria</taxon>
    </lineage>
</organism>
<feature type="non-terminal residue" evidence="4">
    <location>
        <position position="1"/>
    </location>
</feature>
<dbReference type="AlphaFoldDB" id="A0A820LX24"/>
<evidence type="ECO:0000256" key="2">
    <source>
        <dbReference type="ARBA" id="ARBA00022803"/>
    </source>
</evidence>
<dbReference type="EMBL" id="CAJOBD010055266">
    <property type="protein sequence ID" value="CAF4364635.1"/>
    <property type="molecule type" value="Genomic_DNA"/>
</dbReference>